<feature type="compositionally biased region" description="Polar residues" evidence="1">
    <location>
        <begin position="77"/>
        <end position="86"/>
    </location>
</feature>
<dbReference type="EMBL" id="KB446542">
    <property type="protein sequence ID" value="EME41471.1"/>
    <property type="molecule type" value="Genomic_DNA"/>
</dbReference>
<feature type="region of interest" description="Disordered" evidence="1">
    <location>
        <begin position="61"/>
        <end position="97"/>
    </location>
</feature>
<reference evidence="3" key="1">
    <citation type="journal article" date="2012" name="PLoS Genet.">
        <title>The genomes of the fungal plant pathogens Cladosporium fulvum and Dothistroma septosporum reveal adaptation to different hosts and lifestyles but also signatures of common ancestry.</title>
        <authorList>
            <person name="de Wit P.J.G.M."/>
            <person name="van der Burgt A."/>
            <person name="Oekmen B."/>
            <person name="Stergiopoulos I."/>
            <person name="Abd-Elsalam K.A."/>
            <person name="Aerts A.L."/>
            <person name="Bahkali A.H."/>
            <person name="Beenen H.G."/>
            <person name="Chettri P."/>
            <person name="Cox M.P."/>
            <person name="Datema E."/>
            <person name="de Vries R.P."/>
            <person name="Dhillon B."/>
            <person name="Ganley A.R."/>
            <person name="Griffiths S.A."/>
            <person name="Guo Y."/>
            <person name="Hamelin R.C."/>
            <person name="Henrissat B."/>
            <person name="Kabir M.S."/>
            <person name="Jashni M.K."/>
            <person name="Kema G."/>
            <person name="Klaubauf S."/>
            <person name="Lapidus A."/>
            <person name="Levasseur A."/>
            <person name="Lindquist E."/>
            <person name="Mehrabi R."/>
            <person name="Ohm R.A."/>
            <person name="Owen T.J."/>
            <person name="Salamov A."/>
            <person name="Schwelm A."/>
            <person name="Schijlen E."/>
            <person name="Sun H."/>
            <person name="van den Burg H.A."/>
            <person name="van Ham R.C.H.J."/>
            <person name="Zhang S."/>
            <person name="Goodwin S.B."/>
            <person name="Grigoriev I.V."/>
            <person name="Collemare J."/>
            <person name="Bradshaw R.E."/>
        </authorList>
    </citation>
    <scope>NUCLEOTIDE SEQUENCE [LARGE SCALE GENOMIC DNA]</scope>
    <source>
        <strain evidence="3">NZE10 / CBS 128990</strain>
    </source>
</reference>
<proteinExistence type="predicted"/>
<accession>N1PJF5</accession>
<reference evidence="2 3" key="2">
    <citation type="journal article" date="2012" name="PLoS Pathog.">
        <title>Diverse lifestyles and strategies of plant pathogenesis encoded in the genomes of eighteen Dothideomycetes fungi.</title>
        <authorList>
            <person name="Ohm R.A."/>
            <person name="Feau N."/>
            <person name="Henrissat B."/>
            <person name="Schoch C.L."/>
            <person name="Horwitz B.A."/>
            <person name="Barry K.W."/>
            <person name="Condon B.J."/>
            <person name="Copeland A.C."/>
            <person name="Dhillon B."/>
            <person name="Glaser F."/>
            <person name="Hesse C.N."/>
            <person name="Kosti I."/>
            <person name="LaButti K."/>
            <person name="Lindquist E.A."/>
            <person name="Lucas S."/>
            <person name="Salamov A.A."/>
            <person name="Bradshaw R.E."/>
            <person name="Ciuffetti L."/>
            <person name="Hamelin R.C."/>
            <person name="Kema G.H.J."/>
            <person name="Lawrence C."/>
            <person name="Scott J.A."/>
            <person name="Spatafora J.W."/>
            <person name="Turgeon B.G."/>
            <person name="de Wit P.J.G.M."/>
            <person name="Zhong S."/>
            <person name="Goodwin S.B."/>
            <person name="Grigoriev I.V."/>
        </authorList>
    </citation>
    <scope>NUCLEOTIDE SEQUENCE [LARGE SCALE GENOMIC DNA]</scope>
    <source>
        <strain evidence="3">NZE10 / CBS 128990</strain>
    </source>
</reference>
<organism evidence="2 3">
    <name type="scientific">Dothistroma septosporum (strain NZE10 / CBS 128990)</name>
    <name type="common">Red band needle blight fungus</name>
    <name type="synonym">Mycosphaerella pini</name>
    <dbReference type="NCBI Taxonomy" id="675120"/>
    <lineage>
        <taxon>Eukaryota</taxon>
        <taxon>Fungi</taxon>
        <taxon>Dikarya</taxon>
        <taxon>Ascomycota</taxon>
        <taxon>Pezizomycotina</taxon>
        <taxon>Dothideomycetes</taxon>
        <taxon>Dothideomycetidae</taxon>
        <taxon>Mycosphaerellales</taxon>
        <taxon>Mycosphaerellaceae</taxon>
        <taxon>Dothistroma</taxon>
    </lineage>
</organism>
<feature type="compositionally biased region" description="Low complexity" evidence="1">
    <location>
        <begin position="61"/>
        <end position="73"/>
    </location>
</feature>
<dbReference type="HOGENOM" id="CLU_2096824_0_0_1"/>
<keyword evidence="3" id="KW-1185">Reference proteome</keyword>
<gene>
    <name evidence="2" type="ORF">DOTSEDRAFT_73775</name>
</gene>
<evidence type="ECO:0000313" key="2">
    <source>
        <dbReference type="EMBL" id="EME41471.1"/>
    </source>
</evidence>
<protein>
    <submittedName>
        <fullName evidence="2">Uncharacterized protein</fullName>
    </submittedName>
</protein>
<name>N1PJF5_DOTSN</name>
<evidence type="ECO:0000256" key="1">
    <source>
        <dbReference type="SAM" id="MobiDB-lite"/>
    </source>
</evidence>
<sequence>MRLPHSEHGDFVLSEKGSATLSLLTAARGLFSGYTNQRLEQHVAVNTIYKRAHGDEIIASSRSSARIGSQSAGLRGSSKQQANTAADPQLRHSFRGQCRRSRQHMECTCSFYFSVT</sequence>
<dbReference type="Proteomes" id="UP000016933">
    <property type="component" value="Unassembled WGS sequence"/>
</dbReference>
<dbReference type="AlphaFoldDB" id="N1PJF5"/>
<evidence type="ECO:0000313" key="3">
    <source>
        <dbReference type="Proteomes" id="UP000016933"/>
    </source>
</evidence>